<sequence length="358" mass="42318">MTEALLLLDQLHDELSKFKALPFVPWEQANRAQLVERLKQWHDHTKQSKELVTLLQLEQLKHPEMKSINLREAETFLVKTDEVLARNMNFEKDKTNRKIDLTEKIHTPALGAELEARMHRQWLTLHRAHEQLAIALRKTLSTNTSAKAIEGELFNLVKTKEEEIQNLKNERDQLKREKFFTNNEKYSLTEMENDLQDLLQRFAIEKHALYDHLEQGKKKLDEYSTHHMHLDHKTKKLEQMVNELQKKHVGISTVLKKERDYARKLALDLEGEAASIRATYAKELLTLDEKKHALRQEVEEKHAQKIALLEKKVREQEHIIRELDAIAREKEREVARLAEKIPEKERKELVTRTKKMVS</sequence>
<dbReference type="Proteomes" id="UP000774699">
    <property type="component" value="Unassembled WGS sequence"/>
</dbReference>
<comment type="caution">
    <text evidence="2">The sequence shown here is derived from an EMBL/GenBank/DDBJ whole genome shotgun (WGS) entry which is preliminary data.</text>
</comment>
<evidence type="ECO:0000313" key="2">
    <source>
        <dbReference type="EMBL" id="MBM3282008.1"/>
    </source>
</evidence>
<dbReference type="EMBL" id="VGJJ01000006">
    <property type="protein sequence ID" value="MBM3282008.1"/>
    <property type="molecule type" value="Genomic_DNA"/>
</dbReference>
<accession>A0A8T4CAP1</accession>
<proteinExistence type="predicted"/>
<feature type="coiled-coil region" evidence="1">
    <location>
        <begin position="150"/>
        <end position="184"/>
    </location>
</feature>
<gene>
    <name evidence="2" type="ORF">FJY86_01545</name>
</gene>
<evidence type="ECO:0000313" key="3">
    <source>
        <dbReference type="Proteomes" id="UP000774699"/>
    </source>
</evidence>
<feature type="coiled-coil region" evidence="1">
    <location>
        <begin position="284"/>
        <end position="347"/>
    </location>
</feature>
<evidence type="ECO:0000256" key="1">
    <source>
        <dbReference type="SAM" id="Coils"/>
    </source>
</evidence>
<reference evidence="2" key="1">
    <citation type="submission" date="2019-03" db="EMBL/GenBank/DDBJ databases">
        <title>Lake Tanganyika Metagenome-Assembled Genomes (MAGs).</title>
        <authorList>
            <person name="Tran P."/>
        </authorList>
    </citation>
    <scope>NUCLEOTIDE SEQUENCE</scope>
    <source>
        <strain evidence="2">M_DeepCast_50m_m2_156</strain>
    </source>
</reference>
<organism evidence="2 3">
    <name type="scientific">Candidatus Iainarchaeum sp</name>
    <dbReference type="NCBI Taxonomy" id="3101447"/>
    <lineage>
        <taxon>Archaea</taxon>
        <taxon>Candidatus Iainarchaeota</taxon>
        <taxon>Candidatus Iainarchaeia</taxon>
        <taxon>Candidatus Iainarchaeales</taxon>
        <taxon>Candidatus Iainarchaeaceae</taxon>
        <taxon>Candidatus Iainarchaeum</taxon>
    </lineage>
</organism>
<keyword evidence="1" id="KW-0175">Coiled coil</keyword>
<dbReference type="AlphaFoldDB" id="A0A8T4CAP1"/>
<protein>
    <submittedName>
        <fullName evidence="2">Uncharacterized protein</fullName>
    </submittedName>
</protein>
<name>A0A8T4CAP1_9ARCH</name>